<accession>A0ABX2F5L2</accession>
<protein>
    <submittedName>
        <fullName evidence="2">Zn-ribbon-like motif protein</fullName>
    </submittedName>
</protein>
<dbReference type="RefSeq" id="WP_173131428.1">
    <property type="nucleotide sequence ID" value="NZ_CBCSGW010000002.1"/>
</dbReference>
<name>A0ABX2F5L2_9PSEU</name>
<organism evidence="2 3">
    <name type="scientific">Kibdelosporangium persicum</name>
    <dbReference type="NCBI Taxonomy" id="2698649"/>
    <lineage>
        <taxon>Bacteria</taxon>
        <taxon>Bacillati</taxon>
        <taxon>Actinomycetota</taxon>
        <taxon>Actinomycetes</taxon>
        <taxon>Pseudonocardiales</taxon>
        <taxon>Pseudonocardiaceae</taxon>
        <taxon>Kibdelosporangium</taxon>
    </lineage>
</organism>
<dbReference type="InterPro" id="IPR010852">
    <property type="entry name" value="ABATE"/>
</dbReference>
<evidence type="ECO:0000313" key="2">
    <source>
        <dbReference type="EMBL" id="NRN66103.1"/>
    </source>
</evidence>
<gene>
    <name evidence="2" type="ORF">GC106_33210</name>
</gene>
<dbReference type="PANTHER" id="PTHR35525">
    <property type="entry name" value="BLL6575 PROTEIN"/>
    <property type="match status" value="1"/>
</dbReference>
<feature type="domain" description="Zinc finger CGNR" evidence="1">
    <location>
        <begin position="152"/>
        <end position="194"/>
    </location>
</feature>
<dbReference type="SUPFAM" id="SSF160904">
    <property type="entry name" value="Jann2411-like"/>
    <property type="match status" value="1"/>
</dbReference>
<dbReference type="InterPro" id="IPR021005">
    <property type="entry name" value="Znf_CGNR"/>
</dbReference>
<dbReference type="Proteomes" id="UP000763557">
    <property type="component" value="Unassembled WGS sequence"/>
</dbReference>
<dbReference type="Gene3D" id="1.10.3300.10">
    <property type="entry name" value="Jann2411-like domain"/>
    <property type="match status" value="1"/>
</dbReference>
<dbReference type="Pfam" id="PF11706">
    <property type="entry name" value="zf-CGNR"/>
    <property type="match status" value="1"/>
</dbReference>
<comment type="caution">
    <text evidence="2">The sequence shown here is derived from an EMBL/GenBank/DDBJ whole genome shotgun (WGS) entry which is preliminary data.</text>
</comment>
<dbReference type="PANTHER" id="PTHR35525:SF3">
    <property type="entry name" value="BLL6575 PROTEIN"/>
    <property type="match status" value="1"/>
</dbReference>
<sequence length="199" mass="22076">MSSRTRVLTGLDGQRYHFDPGAFCLELLVTGGPGPGEAYEILHEPADLASWLLDSRLNDTAPVRPEDLDITAGDFEYVVRFRNTLWSVFPALAHGRTPAAGDIEAINDAIGDPPRPRIDPQTRLRGWATPVTGRQIAAQAAREAVDLLDSPRLRECAGDNCYLLFLDTSRPGRRRWCSMERCGNRNKVREYRSRSGGAP</sequence>
<proteinExistence type="predicted"/>
<evidence type="ECO:0000313" key="3">
    <source>
        <dbReference type="Proteomes" id="UP000763557"/>
    </source>
</evidence>
<reference evidence="2 3" key="1">
    <citation type="submission" date="2020-01" db="EMBL/GenBank/DDBJ databases">
        <title>Kibdelosporangium persica a novel Actinomycetes from a hot desert in Iran.</title>
        <authorList>
            <person name="Safaei N."/>
            <person name="Zaburannyi N."/>
            <person name="Mueller R."/>
            <person name="Wink J."/>
        </authorList>
    </citation>
    <scope>NUCLEOTIDE SEQUENCE [LARGE SCALE GENOMIC DNA]</scope>
    <source>
        <strain evidence="2 3">4NS15</strain>
    </source>
</reference>
<keyword evidence="3" id="KW-1185">Reference proteome</keyword>
<dbReference type="Pfam" id="PF07336">
    <property type="entry name" value="ABATE"/>
    <property type="match status" value="1"/>
</dbReference>
<dbReference type="EMBL" id="JAAATY010000008">
    <property type="protein sequence ID" value="NRN66103.1"/>
    <property type="molecule type" value="Genomic_DNA"/>
</dbReference>
<evidence type="ECO:0000259" key="1">
    <source>
        <dbReference type="Pfam" id="PF11706"/>
    </source>
</evidence>
<dbReference type="InterPro" id="IPR023286">
    <property type="entry name" value="ABATE_dom_sf"/>
</dbReference>